<protein>
    <submittedName>
        <fullName evidence="1">Uncharacterized protein</fullName>
    </submittedName>
</protein>
<name>A0ACC2FXC2_DALPE</name>
<accession>A0ACC2FXC2</accession>
<evidence type="ECO:0000313" key="2">
    <source>
        <dbReference type="Proteomes" id="UP001157502"/>
    </source>
</evidence>
<reference evidence="1" key="1">
    <citation type="submission" date="2021-05" db="EMBL/GenBank/DDBJ databases">
        <authorList>
            <person name="Pan Q."/>
            <person name="Jouanno E."/>
            <person name="Zahm M."/>
            <person name="Klopp C."/>
            <person name="Cabau C."/>
            <person name="Louis A."/>
            <person name="Berthelot C."/>
            <person name="Parey E."/>
            <person name="Roest Crollius H."/>
            <person name="Montfort J."/>
            <person name="Robinson-Rechavi M."/>
            <person name="Bouchez O."/>
            <person name="Lampietro C."/>
            <person name="Lopez Roques C."/>
            <person name="Donnadieu C."/>
            <person name="Postlethwait J."/>
            <person name="Bobe J."/>
            <person name="Dillon D."/>
            <person name="Chandos A."/>
            <person name="von Hippel F."/>
            <person name="Guiguen Y."/>
        </authorList>
    </citation>
    <scope>NUCLEOTIDE SEQUENCE</scope>
    <source>
        <strain evidence="1">YG-Jan2019</strain>
    </source>
</reference>
<sequence length="329" mass="35868">MTTKEETREDVKMPVGKTNDNSSKNKDKKPNEEHDEPRKPTRVARLVKQFESLLNQSLVNSRHPPKRSTTRPKELSKGGIQKAMKEPMNAELPEKRSVAKPASAFKPVAKTVAGAADSPVVKPVDVAPDKHAAKTVTWAADVSLVKPVAVVGTENEPVVKPVTEATVQHVVNPTDAVDGAAFKPVVKPVGGAPVEPVDKHVSGVELIEASDLEPVKAPADKVLAEKDVMVPATEPTATPYQGQSSSLVLPQADAEQHHQKIIHEFRHTEDGKAICSYCNNSIVENVMITVKEPPTYSHLYCFKCKVCNKNLMNAELLHMRTIHCHGCHI</sequence>
<keyword evidence="2" id="KW-1185">Reference proteome</keyword>
<dbReference type="Proteomes" id="UP001157502">
    <property type="component" value="Chromosome 20"/>
</dbReference>
<comment type="caution">
    <text evidence="1">The sequence shown here is derived from an EMBL/GenBank/DDBJ whole genome shotgun (WGS) entry which is preliminary data.</text>
</comment>
<dbReference type="EMBL" id="CM055747">
    <property type="protein sequence ID" value="KAJ7995946.1"/>
    <property type="molecule type" value="Genomic_DNA"/>
</dbReference>
<gene>
    <name evidence="1" type="ORF">DPEC_G00231980</name>
</gene>
<evidence type="ECO:0000313" key="1">
    <source>
        <dbReference type="EMBL" id="KAJ7995946.1"/>
    </source>
</evidence>
<organism evidence="1 2">
    <name type="scientific">Dallia pectoralis</name>
    <name type="common">Alaska blackfish</name>
    <dbReference type="NCBI Taxonomy" id="75939"/>
    <lineage>
        <taxon>Eukaryota</taxon>
        <taxon>Metazoa</taxon>
        <taxon>Chordata</taxon>
        <taxon>Craniata</taxon>
        <taxon>Vertebrata</taxon>
        <taxon>Euteleostomi</taxon>
        <taxon>Actinopterygii</taxon>
        <taxon>Neopterygii</taxon>
        <taxon>Teleostei</taxon>
        <taxon>Protacanthopterygii</taxon>
        <taxon>Esociformes</taxon>
        <taxon>Umbridae</taxon>
        <taxon>Dallia</taxon>
    </lineage>
</organism>
<proteinExistence type="predicted"/>